<evidence type="ECO:0000313" key="2">
    <source>
        <dbReference type="EMBL" id="WBM79850.1"/>
    </source>
</evidence>
<reference evidence="2 3" key="1">
    <citation type="submission" date="2021-05" db="EMBL/GenBank/DDBJ databases">
        <authorList>
            <person name="Kumar R."/>
            <person name="Kumar A."/>
            <person name="Mukhia S."/>
        </authorList>
    </citation>
    <scope>NUCLEOTIDE SEQUENCE [LARGE SCALE GENOMIC DNA]</scope>
    <source>
        <strain evidence="2 3">ERMR7:08</strain>
    </source>
</reference>
<proteinExistence type="predicted"/>
<organism evidence="2 3">
    <name type="scientific">Cryobacterium breve</name>
    <dbReference type="NCBI Taxonomy" id="1259258"/>
    <lineage>
        <taxon>Bacteria</taxon>
        <taxon>Bacillati</taxon>
        <taxon>Actinomycetota</taxon>
        <taxon>Actinomycetes</taxon>
        <taxon>Micrococcales</taxon>
        <taxon>Microbacteriaceae</taxon>
        <taxon>Cryobacterium</taxon>
    </lineage>
</organism>
<feature type="region of interest" description="Disordered" evidence="1">
    <location>
        <begin position="197"/>
        <end position="231"/>
    </location>
</feature>
<feature type="compositionally biased region" description="Basic and acidic residues" evidence="1">
    <location>
        <begin position="197"/>
        <end position="207"/>
    </location>
</feature>
<dbReference type="EMBL" id="CP075584">
    <property type="protein sequence ID" value="WBM79850.1"/>
    <property type="molecule type" value="Genomic_DNA"/>
</dbReference>
<evidence type="ECO:0000313" key="3">
    <source>
        <dbReference type="Proteomes" id="UP001212421"/>
    </source>
</evidence>
<gene>
    <name evidence="2" type="ORF">KIV56_17030</name>
</gene>
<dbReference type="Proteomes" id="UP001212421">
    <property type="component" value="Chromosome"/>
</dbReference>
<dbReference type="RefSeq" id="WP_281534462.1">
    <property type="nucleotide sequence ID" value="NZ_CP075584.1"/>
</dbReference>
<sequence>MRSPQSPTSLNLTAQQLAQANDKRDIAGKTANDRLQLTYHWVLNPAQPDTGAPFEIEEIKADGQAGSLAERVSKKLGSEGVYGTRHAARSVRLALENKVPAAWAKGHISVGELWGLYAQYPYMPRLRDRNVFIDALTNAPLLWQTDGFALADSYDDAVERYRGIRIPGDPGSAIISDTTLIVKPEPAEQQRVADLNEIAHDSERPDSQSRGGGLGYASGNGPKPHVEPDPEKPARVAINKRYVGSVDLAGDLYASDFVKVASEVLANLAAVPGVQLHLRLSIDAVSLDGFDENQVRTIRENAATLKFSTNEFETN</sequence>
<name>A0ABY7NE29_9MICO</name>
<accession>A0ABY7NE29</accession>
<evidence type="ECO:0000256" key="1">
    <source>
        <dbReference type="SAM" id="MobiDB-lite"/>
    </source>
</evidence>
<protein>
    <recommendedName>
        <fullName evidence="4">GerMN domain-containing protein</fullName>
    </recommendedName>
</protein>
<keyword evidence="3" id="KW-1185">Reference proteome</keyword>
<evidence type="ECO:0008006" key="4">
    <source>
        <dbReference type="Google" id="ProtNLM"/>
    </source>
</evidence>